<dbReference type="SUPFAM" id="SSF53335">
    <property type="entry name" value="S-adenosyl-L-methionine-dependent methyltransferases"/>
    <property type="match status" value="1"/>
</dbReference>
<dbReference type="GO" id="GO:0032259">
    <property type="term" value="P:methylation"/>
    <property type="evidence" value="ECO:0007669"/>
    <property type="project" value="UniProtKB-KW"/>
</dbReference>
<dbReference type="EMBL" id="AOMB01000044">
    <property type="protein sequence ID" value="EMA35499.1"/>
    <property type="molecule type" value="Genomic_DNA"/>
</dbReference>
<evidence type="ECO:0000256" key="2">
    <source>
        <dbReference type="ARBA" id="ARBA00022679"/>
    </source>
</evidence>
<dbReference type="eggNOG" id="arCOG00979">
    <property type="taxonomic scope" value="Archaea"/>
</dbReference>
<dbReference type="OrthoDB" id="21414at2157"/>
<dbReference type="PANTHER" id="PTHR43167">
    <property type="entry name" value="PUTATIVE (AFU_ORTHOLOGUE AFUA_6G01830)-RELATED"/>
    <property type="match status" value="1"/>
</dbReference>
<dbReference type="AlphaFoldDB" id="M0LSZ4"/>
<name>M0LSZ4_9EURY</name>
<evidence type="ECO:0000313" key="5">
    <source>
        <dbReference type="Proteomes" id="UP000011566"/>
    </source>
</evidence>
<dbReference type="Proteomes" id="UP000011566">
    <property type="component" value="Unassembled WGS sequence"/>
</dbReference>
<sequence>MANPMPEAVARLCRRAAPEPDDVLDEMETTARESGFPTIGPDAGAFYRLSARLTAASSVFEFGSGFGYSAYWVAPALPSDGQIVLTEHDPDELDMAREFFARGGYDDRAVFEEGDAIETVERYDGPFDLVLVDNEDDRYVEAFEAVRGKVAPGGIVLADNVLAAGEQFGPDAVLDALDGDEAPATAHHIADYYERVRADPDFETALVPVGEGLLASVRL</sequence>
<gene>
    <name evidence="4" type="ORF">C447_17052</name>
</gene>
<evidence type="ECO:0000256" key="3">
    <source>
        <dbReference type="ARBA" id="ARBA00022691"/>
    </source>
</evidence>
<dbReference type="PANTHER" id="PTHR43167:SF1">
    <property type="entry name" value="PUTATIVE (AFU_ORTHOLOGUE AFUA_6G01830)-RELATED"/>
    <property type="match status" value="1"/>
</dbReference>
<dbReference type="Pfam" id="PF01596">
    <property type="entry name" value="Methyltransf_3"/>
    <property type="match status" value="1"/>
</dbReference>
<reference evidence="4 5" key="1">
    <citation type="journal article" date="2014" name="PLoS Genet.">
        <title>Phylogenetically driven sequencing of extremely halophilic archaea reveals strategies for static and dynamic osmo-response.</title>
        <authorList>
            <person name="Becker E.A."/>
            <person name="Seitzer P.M."/>
            <person name="Tritt A."/>
            <person name="Larsen D."/>
            <person name="Krusor M."/>
            <person name="Yao A.I."/>
            <person name="Wu D."/>
            <person name="Madern D."/>
            <person name="Eisen J.A."/>
            <person name="Darling A.E."/>
            <person name="Facciotti M.T."/>
        </authorList>
    </citation>
    <scope>NUCLEOTIDE SEQUENCE [LARGE SCALE GENOMIC DNA]</scope>
    <source>
        <strain evidence="4 5">100A6</strain>
    </source>
</reference>
<evidence type="ECO:0000313" key="4">
    <source>
        <dbReference type="EMBL" id="EMA35499.1"/>
    </source>
</evidence>
<accession>M0LSZ4</accession>
<dbReference type="GO" id="GO:0008171">
    <property type="term" value="F:O-methyltransferase activity"/>
    <property type="evidence" value="ECO:0007669"/>
    <property type="project" value="InterPro"/>
</dbReference>
<organism evidence="4 5">
    <name type="scientific">Halococcus hamelinensis 100A6</name>
    <dbReference type="NCBI Taxonomy" id="1132509"/>
    <lineage>
        <taxon>Archaea</taxon>
        <taxon>Methanobacteriati</taxon>
        <taxon>Methanobacteriota</taxon>
        <taxon>Stenosarchaea group</taxon>
        <taxon>Halobacteria</taxon>
        <taxon>Halobacteriales</taxon>
        <taxon>Halococcaceae</taxon>
        <taxon>Halococcus</taxon>
    </lineage>
</organism>
<comment type="caution">
    <text evidence="4">The sequence shown here is derived from an EMBL/GenBank/DDBJ whole genome shotgun (WGS) entry which is preliminary data.</text>
</comment>
<dbReference type="RefSeq" id="WP_007696055.1">
    <property type="nucleotide sequence ID" value="NZ_AJRK01000023.1"/>
</dbReference>
<keyword evidence="1 4" id="KW-0489">Methyltransferase</keyword>
<dbReference type="InterPro" id="IPR002935">
    <property type="entry name" value="SAM_O-MeTrfase"/>
</dbReference>
<evidence type="ECO:0000256" key="1">
    <source>
        <dbReference type="ARBA" id="ARBA00022603"/>
    </source>
</evidence>
<protein>
    <submittedName>
        <fullName evidence="4">O-methyltransferase family protein</fullName>
    </submittedName>
</protein>
<dbReference type="Gene3D" id="3.40.50.150">
    <property type="entry name" value="Vaccinia Virus protein VP39"/>
    <property type="match status" value="1"/>
</dbReference>
<dbReference type="PATRIC" id="fig|1132509.6.peg.3952"/>
<keyword evidence="2 4" id="KW-0808">Transferase</keyword>
<dbReference type="CDD" id="cd02440">
    <property type="entry name" value="AdoMet_MTases"/>
    <property type="match status" value="1"/>
</dbReference>
<proteinExistence type="predicted"/>
<dbReference type="InterPro" id="IPR029063">
    <property type="entry name" value="SAM-dependent_MTases_sf"/>
</dbReference>
<dbReference type="PROSITE" id="PS51682">
    <property type="entry name" value="SAM_OMT_I"/>
    <property type="match status" value="1"/>
</dbReference>
<keyword evidence="3" id="KW-0949">S-adenosyl-L-methionine</keyword>
<keyword evidence="5" id="KW-1185">Reference proteome</keyword>